<dbReference type="InterPro" id="IPR036388">
    <property type="entry name" value="WH-like_DNA-bd_sf"/>
</dbReference>
<dbReference type="HOGENOM" id="CLU_033666_10_0_1"/>
<reference evidence="1" key="2">
    <citation type="submission" date="2011-02" db="EMBL/GenBank/DDBJ databases">
        <authorList>
            <person name="MacLean D."/>
        </authorList>
    </citation>
    <scope>NUCLEOTIDE SEQUENCE</scope>
</reference>
<dbReference type="InterPro" id="IPR036397">
    <property type="entry name" value="RNaseH_sf"/>
</dbReference>
<proteinExistence type="predicted"/>
<gene>
    <name evidence="1" type="primary">AlNc14C416G11484</name>
    <name evidence="1" type="ORF">ALNC14_129380</name>
</gene>
<dbReference type="Gene3D" id="1.10.10.10">
    <property type="entry name" value="Winged helix-like DNA-binding domain superfamily/Winged helix DNA-binding domain"/>
    <property type="match status" value="1"/>
</dbReference>
<protein>
    <submittedName>
        <fullName evidence="1">Transposable element Tc3 transposase putative</fullName>
    </submittedName>
</protein>
<evidence type="ECO:0000313" key="1">
    <source>
        <dbReference type="EMBL" id="CCA26794.1"/>
    </source>
</evidence>
<sequence>MIFCHFTKIPATSNSGLIDKNAELTAEERKSILTLRVADLTVRVIAKPLSGPSLYAAKYCLHNLTTTSQVHRGSKPKISERDRCHIIQLVSAGDLSASKVKAEVKLTCCVRTIQRVLKSVDWYWLSFKKRPAQPALTKKHKEVRVVWTSEKALWNEIDWHRVVFSNEKKWNLDGPDGMLYQWIDTRNLIQPNVRRHSGGGSRQS</sequence>
<dbReference type="GO" id="GO:0003676">
    <property type="term" value="F:nucleic acid binding"/>
    <property type="evidence" value="ECO:0007669"/>
    <property type="project" value="InterPro"/>
</dbReference>
<dbReference type="Gene3D" id="3.30.420.10">
    <property type="entry name" value="Ribonuclease H-like superfamily/Ribonuclease H"/>
    <property type="match status" value="1"/>
</dbReference>
<organism evidence="1">
    <name type="scientific">Albugo laibachii Nc14</name>
    <dbReference type="NCBI Taxonomy" id="890382"/>
    <lineage>
        <taxon>Eukaryota</taxon>
        <taxon>Sar</taxon>
        <taxon>Stramenopiles</taxon>
        <taxon>Oomycota</taxon>
        <taxon>Peronosporomycetes</taxon>
        <taxon>Albuginales</taxon>
        <taxon>Albuginaceae</taxon>
        <taxon>Albugo</taxon>
    </lineage>
</organism>
<name>F0WZ78_9STRA</name>
<reference evidence="1" key="1">
    <citation type="journal article" date="2011" name="PLoS Biol.">
        <title>Gene gain and loss during evolution of obligate parasitism in the white rust pathogen of Arabidopsis thaliana.</title>
        <authorList>
            <person name="Kemen E."/>
            <person name="Gardiner A."/>
            <person name="Schultz-Larsen T."/>
            <person name="Kemen A.C."/>
            <person name="Balmuth A.L."/>
            <person name="Robert-Seilaniantz A."/>
            <person name="Bailey K."/>
            <person name="Holub E."/>
            <person name="Studholme D.J."/>
            <person name="Maclean D."/>
            <person name="Jones J.D."/>
        </authorList>
    </citation>
    <scope>NUCLEOTIDE SEQUENCE</scope>
</reference>
<accession>F0WZ78</accession>
<dbReference type="EMBL" id="FR824459">
    <property type="protein sequence ID" value="CCA26794.1"/>
    <property type="molecule type" value="Genomic_DNA"/>
</dbReference>
<dbReference type="AlphaFoldDB" id="F0WZ78"/>